<sequence length="76" mass="8663">MWPWTALTGPFAAEGVKYTAARYLQSDDPDQASVRCCEATFSCDLYLDDQSEARAVHAADEYQVQEHRQQRTGIHR</sequence>
<gene>
    <name evidence="1" type="ORF">M514_19275</name>
</gene>
<protein>
    <submittedName>
        <fullName evidence="1">Uncharacterized protein</fullName>
    </submittedName>
</protein>
<proteinExistence type="predicted"/>
<dbReference type="AlphaFoldDB" id="A0A085NG53"/>
<organism evidence="1">
    <name type="scientific">Trichuris suis</name>
    <name type="common">pig whipworm</name>
    <dbReference type="NCBI Taxonomy" id="68888"/>
    <lineage>
        <taxon>Eukaryota</taxon>
        <taxon>Metazoa</taxon>
        <taxon>Ecdysozoa</taxon>
        <taxon>Nematoda</taxon>
        <taxon>Enoplea</taxon>
        <taxon>Dorylaimia</taxon>
        <taxon>Trichinellida</taxon>
        <taxon>Trichuridae</taxon>
        <taxon>Trichuris</taxon>
    </lineage>
</organism>
<evidence type="ECO:0000313" key="1">
    <source>
        <dbReference type="EMBL" id="KFD68449.1"/>
    </source>
</evidence>
<dbReference type="EMBL" id="KL367504">
    <property type="protein sequence ID" value="KFD68449.1"/>
    <property type="molecule type" value="Genomic_DNA"/>
</dbReference>
<name>A0A085NG53_9BILA</name>
<dbReference type="Proteomes" id="UP000030758">
    <property type="component" value="Unassembled WGS sequence"/>
</dbReference>
<accession>A0A085NG53</accession>
<reference evidence="1" key="1">
    <citation type="journal article" date="2014" name="Nat. Genet.">
        <title>Genome and transcriptome of the porcine whipworm Trichuris suis.</title>
        <authorList>
            <person name="Jex A.R."/>
            <person name="Nejsum P."/>
            <person name="Schwarz E.M."/>
            <person name="Hu L."/>
            <person name="Young N.D."/>
            <person name="Hall R.S."/>
            <person name="Korhonen P.K."/>
            <person name="Liao S."/>
            <person name="Thamsborg S."/>
            <person name="Xia J."/>
            <person name="Xu P."/>
            <person name="Wang S."/>
            <person name="Scheerlinck J.P."/>
            <person name="Hofmann A."/>
            <person name="Sternberg P.W."/>
            <person name="Wang J."/>
            <person name="Gasser R.B."/>
        </authorList>
    </citation>
    <scope>NUCLEOTIDE SEQUENCE [LARGE SCALE GENOMIC DNA]</scope>
    <source>
        <strain evidence="1">DCEP-RM93F</strain>
    </source>
</reference>